<dbReference type="InterPro" id="IPR045584">
    <property type="entry name" value="Pilin-like"/>
</dbReference>
<accession>A0A8J7YZJ9</accession>
<evidence type="ECO:0000313" key="3">
    <source>
        <dbReference type="Proteomes" id="UP000646053"/>
    </source>
</evidence>
<gene>
    <name evidence="2" type="ORF">GS601_03020</name>
</gene>
<dbReference type="Gene3D" id="3.30.700.10">
    <property type="entry name" value="Glycoprotein, Type 4 Pilin"/>
    <property type="match status" value="1"/>
</dbReference>
<dbReference type="AlphaFoldDB" id="A0A8J7YZJ9"/>
<organism evidence="2 3">
    <name type="scientific">Myxacorys almedinensis A</name>
    <dbReference type="NCBI Taxonomy" id="2690445"/>
    <lineage>
        <taxon>Bacteria</taxon>
        <taxon>Bacillati</taxon>
        <taxon>Cyanobacteriota</taxon>
        <taxon>Cyanophyceae</taxon>
        <taxon>Leptolyngbyales</taxon>
        <taxon>Leptolyngbyaceae</taxon>
        <taxon>Myxacorys</taxon>
        <taxon>Myxacorys almedinensis</taxon>
    </lineage>
</organism>
<keyword evidence="1" id="KW-1133">Transmembrane helix</keyword>
<dbReference type="SUPFAM" id="SSF54523">
    <property type="entry name" value="Pili subunits"/>
    <property type="match status" value="1"/>
</dbReference>
<dbReference type="NCBIfam" id="TIGR02532">
    <property type="entry name" value="IV_pilin_GFxxxE"/>
    <property type="match status" value="1"/>
</dbReference>
<comment type="caution">
    <text evidence="2">The sequence shown here is derived from an EMBL/GenBank/DDBJ whole genome shotgun (WGS) entry which is preliminary data.</text>
</comment>
<keyword evidence="1" id="KW-0472">Membrane</keyword>
<evidence type="ECO:0000313" key="2">
    <source>
        <dbReference type="EMBL" id="NDJ16270.1"/>
    </source>
</evidence>
<dbReference type="PROSITE" id="PS00409">
    <property type="entry name" value="PROKAR_NTER_METHYL"/>
    <property type="match status" value="1"/>
</dbReference>
<dbReference type="InterPro" id="IPR012902">
    <property type="entry name" value="N_methyl_site"/>
</dbReference>
<dbReference type="EMBL" id="WVIE01000003">
    <property type="protein sequence ID" value="NDJ16270.1"/>
    <property type="molecule type" value="Genomic_DNA"/>
</dbReference>
<keyword evidence="3" id="KW-1185">Reference proteome</keyword>
<evidence type="ECO:0000256" key="1">
    <source>
        <dbReference type="SAM" id="Phobius"/>
    </source>
</evidence>
<sequence>MKRQRLSRRSTAGFTLLETLVVIIMIGVMFAIAAPSWVTFTNNQRLNTVRSQIFETLRAAQADAKRTKINRAVVFDNNSNRPRMATIPVSGDSMTKDSGALITKTEVQNWQTVGNGEIAPGTIKVNAVPVPVSQNFDASVLFDTYGNVIKINNVALPTETGYKITVGVVSSVNPRRCIMIKTLLGAMQEGANEECQ</sequence>
<dbReference type="Pfam" id="PF07963">
    <property type="entry name" value="N_methyl"/>
    <property type="match status" value="1"/>
</dbReference>
<feature type="transmembrane region" description="Helical" evidence="1">
    <location>
        <begin position="12"/>
        <end position="38"/>
    </location>
</feature>
<protein>
    <submittedName>
        <fullName evidence="2">Prepilin-type N-terminal cleavage/methylation domain-containing protein</fullName>
    </submittedName>
</protein>
<dbReference type="RefSeq" id="WP_162421797.1">
    <property type="nucleotide sequence ID" value="NZ_WVIE01000003.1"/>
</dbReference>
<proteinExistence type="predicted"/>
<reference evidence="2" key="1">
    <citation type="submission" date="2019-12" db="EMBL/GenBank/DDBJ databases">
        <title>High-Quality draft genome sequences of three cyanobacteria isolated from the limestone walls of the Old Cathedral of Coimbra.</title>
        <authorList>
            <person name="Tiago I."/>
            <person name="Soares F."/>
            <person name="Portugal A."/>
        </authorList>
    </citation>
    <scope>NUCLEOTIDE SEQUENCE</scope>
    <source>
        <strain evidence="2">A</strain>
    </source>
</reference>
<name>A0A8J7YZJ9_9CYAN</name>
<keyword evidence="1" id="KW-0812">Transmembrane</keyword>
<dbReference type="Proteomes" id="UP000646053">
    <property type="component" value="Unassembled WGS sequence"/>
</dbReference>